<evidence type="ECO:0000256" key="7">
    <source>
        <dbReference type="PIRSR" id="PIRSR618044-1"/>
    </source>
</evidence>
<feature type="compositionally biased region" description="Low complexity" evidence="10">
    <location>
        <begin position="285"/>
        <end position="295"/>
    </location>
</feature>
<evidence type="ECO:0000256" key="3">
    <source>
        <dbReference type="ARBA" id="ARBA00022801"/>
    </source>
</evidence>
<feature type="domain" description="Peptidase S11 D-alanyl-D-alanine carboxypeptidase A N-terminal" evidence="13">
    <location>
        <begin position="37"/>
        <end position="260"/>
    </location>
</feature>
<evidence type="ECO:0000256" key="1">
    <source>
        <dbReference type="ARBA" id="ARBA00007164"/>
    </source>
</evidence>
<feature type="transmembrane region" description="Helical" evidence="11">
    <location>
        <begin position="329"/>
        <end position="348"/>
    </location>
</feature>
<dbReference type="PATRIC" id="fig|1167006.5.peg.1866"/>
<dbReference type="AlphaFoldDB" id="M1NEX1"/>
<dbReference type="Pfam" id="PF00768">
    <property type="entry name" value="Peptidase_S11"/>
    <property type="match status" value="1"/>
</dbReference>
<dbReference type="OrthoDB" id="9795979at2"/>
<dbReference type="PANTHER" id="PTHR21581:SF6">
    <property type="entry name" value="TRAFFICKING PROTEIN PARTICLE COMPLEX SUBUNIT 12"/>
    <property type="match status" value="1"/>
</dbReference>
<keyword evidence="3" id="KW-0378">Hydrolase</keyword>
<protein>
    <submittedName>
        <fullName evidence="14">D-Ala-D-Ala carboxypeptidase DacF</fullName>
    </submittedName>
</protein>
<reference evidence="15" key="1">
    <citation type="journal article" date="2013" name="Stand. Genomic Sci.">
        <title>Complete genome sequence of Desulfocapsa sulfexigens, a marine deltaproteobacterium specialized in disproportionating inorganic sulfur compounds.</title>
        <authorList>
            <person name="Finster K.W."/>
            <person name="Kjeldsen K.U."/>
            <person name="Kube M."/>
            <person name="Reinhardt R."/>
            <person name="Mussmann M."/>
            <person name="Amann R."/>
            <person name="Schreiber L."/>
        </authorList>
    </citation>
    <scope>NUCLEOTIDE SEQUENCE [LARGE SCALE GENOMIC DNA]</scope>
    <source>
        <strain evidence="15">DSM 10523 / SB164P1</strain>
    </source>
</reference>
<evidence type="ECO:0000256" key="4">
    <source>
        <dbReference type="ARBA" id="ARBA00022960"/>
    </source>
</evidence>
<keyword evidence="15" id="KW-1185">Reference proteome</keyword>
<feature type="signal peptide" evidence="12">
    <location>
        <begin position="1"/>
        <end position="23"/>
    </location>
</feature>
<keyword evidence="14" id="KW-0121">Carboxypeptidase</keyword>
<dbReference type="STRING" id="1167006.UWK_01691"/>
<dbReference type="GO" id="GO:0008360">
    <property type="term" value="P:regulation of cell shape"/>
    <property type="evidence" value="ECO:0007669"/>
    <property type="project" value="UniProtKB-KW"/>
</dbReference>
<dbReference type="GO" id="GO:0006508">
    <property type="term" value="P:proteolysis"/>
    <property type="evidence" value="ECO:0007669"/>
    <property type="project" value="InterPro"/>
</dbReference>
<keyword evidence="2 12" id="KW-0732">Signal</keyword>
<evidence type="ECO:0000313" key="14">
    <source>
        <dbReference type="EMBL" id="AGF78249.1"/>
    </source>
</evidence>
<dbReference type="Proteomes" id="UP000011721">
    <property type="component" value="Chromosome"/>
</dbReference>
<keyword evidence="14" id="KW-0645">Protease</keyword>
<keyword evidence="4" id="KW-0133">Cell shape</keyword>
<dbReference type="GO" id="GO:0009252">
    <property type="term" value="P:peptidoglycan biosynthetic process"/>
    <property type="evidence" value="ECO:0007669"/>
    <property type="project" value="UniProtKB-KW"/>
</dbReference>
<dbReference type="HOGENOM" id="CLU_027070_1_2_7"/>
<evidence type="ECO:0000256" key="8">
    <source>
        <dbReference type="PIRSR" id="PIRSR618044-2"/>
    </source>
</evidence>
<evidence type="ECO:0000256" key="5">
    <source>
        <dbReference type="ARBA" id="ARBA00022984"/>
    </source>
</evidence>
<feature type="chain" id="PRO_5004016485" evidence="12">
    <location>
        <begin position="24"/>
        <end position="362"/>
    </location>
</feature>
<dbReference type="GO" id="GO:0009002">
    <property type="term" value="F:serine-type D-Ala-D-Ala carboxypeptidase activity"/>
    <property type="evidence" value="ECO:0007669"/>
    <property type="project" value="InterPro"/>
</dbReference>
<evidence type="ECO:0000313" key="15">
    <source>
        <dbReference type="Proteomes" id="UP000011721"/>
    </source>
</evidence>
<evidence type="ECO:0000259" key="13">
    <source>
        <dbReference type="Pfam" id="PF00768"/>
    </source>
</evidence>
<proteinExistence type="inferred from homology"/>
<dbReference type="eggNOG" id="COG1686">
    <property type="taxonomic scope" value="Bacteria"/>
</dbReference>
<feature type="active site" description="Acyl-ester intermediate" evidence="7">
    <location>
        <position position="63"/>
    </location>
</feature>
<dbReference type="EMBL" id="CP003985">
    <property type="protein sequence ID" value="AGF78249.1"/>
    <property type="molecule type" value="Genomic_DNA"/>
</dbReference>
<dbReference type="SUPFAM" id="SSF56601">
    <property type="entry name" value="beta-lactamase/transpeptidase-like"/>
    <property type="match status" value="1"/>
</dbReference>
<evidence type="ECO:0000256" key="10">
    <source>
        <dbReference type="SAM" id="MobiDB-lite"/>
    </source>
</evidence>
<evidence type="ECO:0000256" key="12">
    <source>
        <dbReference type="SAM" id="SignalP"/>
    </source>
</evidence>
<dbReference type="PRINTS" id="PR00725">
    <property type="entry name" value="DADACBPTASE1"/>
</dbReference>
<feature type="active site" evidence="7">
    <location>
        <position position="123"/>
    </location>
</feature>
<name>M1NEX1_DESSD</name>
<feature type="binding site" evidence="8">
    <location>
        <position position="230"/>
    </location>
    <ligand>
        <name>substrate</name>
    </ligand>
</feature>
<dbReference type="Gene3D" id="3.40.710.10">
    <property type="entry name" value="DD-peptidase/beta-lactamase superfamily"/>
    <property type="match status" value="1"/>
</dbReference>
<keyword evidence="5" id="KW-0573">Peptidoglycan synthesis</keyword>
<feature type="region of interest" description="Disordered" evidence="10">
    <location>
        <begin position="283"/>
        <end position="321"/>
    </location>
</feature>
<dbReference type="PANTHER" id="PTHR21581">
    <property type="entry name" value="D-ALANYL-D-ALANINE CARBOXYPEPTIDASE"/>
    <property type="match status" value="1"/>
</dbReference>
<accession>M1NEX1</accession>
<dbReference type="InterPro" id="IPR018044">
    <property type="entry name" value="Peptidase_S11"/>
</dbReference>
<evidence type="ECO:0000256" key="6">
    <source>
        <dbReference type="ARBA" id="ARBA00023316"/>
    </source>
</evidence>
<evidence type="ECO:0000256" key="2">
    <source>
        <dbReference type="ARBA" id="ARBA00022729"/>
    </source>
</evidence>
<organism evidence="14 15">
    <name type="scientific">Desulfocapsa sulfexigens (strain DSM 10523 / SB164P1)</name>
    <dbReference type="NCBI Taxonomy" id="1167006"/>
    <lineage>
        <taxon>Bacteria</taxon>
        <taxon>Pseudomonadati</taxon>
        <taxon>Thermodesulfobacteriota</taxon>
        <taxon>Desulfobulbia</taxon>
        <taxon>Desulfobulbales</taxon>
        <taxon>Desulfocapsaceae</taxon>
        <taxon>Desulfocapsa</taxon>
    </lineage>
</organism>
<dbReference type="KEGG" id="dsf:UWK_01691"/>
<dbReference type="GO" id="GO:0071555">
    <property type="term" value="P:cell wall organization"/>
    <property type="evidence" value="ECO:0007669"/>
    <property type="project" value="UniProtKB-KW"/>
</dbReference>
<dbReference type="InterPro" id="IPR001967">
    <property type="entry name" value="Peptidase_S11_N"/>
</dbReference>
<keyword evidence="11" id="KW-1133">Transmembrane helix</keyword>
<sequence length="362" mass="39325">MQIKNYIILSTFIFVLTSQTSWAGRAAIKTVAAEPYASAVVIDADNGEVLFSRNADVAVYPASTLKLMVLLVILDQIEAGTLQLDEIVPVTVEAAKMGGSQVYLDSKEQFPLEELLYALMIQSANDAAVALASHVAGSKEAFIVLMNEKARELGMNSTTFHSVHGLPPAKGQEVDVTTARDFATLCQALSKRSQVFQYTGTRVRDFRGGEFIMRTHNHLLETLDGCDGFKTGYFTKAGFSIAATAKRNGVRLIAVVMGSKDRKVRDAQATALLNNAFAKIEPRPETTTTVPEPVVQDTLPPSTGKADPVPTEQLQEKTDATDDSGWGKFFLGVGGGILLCVAFNFFRIKKSSTGQRRRHKLS</sequence>
<evidence type="ECO:0000256" key="11">
    <source>
        <dbReference type="SAM" id="Phobius"/>
    </source>
</evidence>
<comment type="similarity">
    <text evidence="1 9">Belongs to the peptidase S11 family.</text>
</comment>
<gene>
    <name evidence="14" type="ordered locus">UWK_01691</name>
</gene>
<dbReference type="InterPro" id="IPR012338">
    <property type="entry name" value="Beta-lactam/transpept-like"/>
</dbReference>
<feature type="active site" description="Proton acceptor" evidence="7">
    <location>
        <position position="66"/>
    </location>
</feature>
<evidence type="ECO:0000256" key="9">
    <source>
        <dbReference type="RuleBase" id="RU004016"/>
    </source>
</evidence>
<keyword evidence="6" id="KW-0961">Cell wall biogenesis/degradation</keyword>
<keyword evidence="11" id="KW-0812">Transmembrane</keyword>
<keyword evidence="11" id="KW-0472">Membrane</keyword>